<gene>
    <name evidence="2" type="ORF">S03H2_51908</name>
</gene>
<evidence type="ECO:0000259" key="1">
    <source>
        <dbReference type="Pfam" id="PF18998"/>
    </source>
</evidence>
<protein>
    <recommendedName>
        <fullName evidence="1">Bacterial repeat domain-containing protein</fullName>
    </recommendedName>
</protein>
<dbReference type="EMBL" id="BARU01032962">
    <property type="protein sequence ID" value="GAH62638.1"/>
    <property type="molecule type" value="Genomic_DNA"/>
</dbReference>
<dbReference type="InterPro" id="IPR044060">
    <property type="entry name" value="Bacterial_rp_domain"/>
</dbReference>
<feature type="domain" description="Bacterial repeat" evidence="1">
    <location>
        <begin position="43"/>
        <end position="110"/>
    </location>
</feature>
<dbReference type="AlphaFoldDB" id="X1IYM4"/>
<name>X1IYM4_9ZZZZ</name>
<proteinExistence type="predicted"/>
<accession>X1IYM4</accession>
<sequence>MAIKLEASDTGISRSVWSWDGDPDKAAILVITYTPPGEIQHILTIATTPGGTTSPAPGSYPHDEGTIANVLATPSAGYQFSNWNLDGLYTIIDNPAAVMMDADHTITAVFGELPSKVAGLNATNITETSFDLAWTPNPEPVNRYRVYIREL</sequence>
<organism evidence="2">
    <name type="scientific">marine sediment metagenome</name>
    <dbReference type="NCBI Taxonomy" id="412755"/>
    <lineage>
        <taxon>unclassified sequences</taxon>
        <taxon>metagenomes</taxon>
        <taxon>ecological metagenomes</taxon>
    </lineage>
</organism>
<dbReference type="Pfam" id="PF18998">
    <property type="entry name" value="Flg_new_2"/>
    <property type="match status" value="1"/>
</dbReference>
<dbReference type="Gene3D" id="2.60.40.10">
    <property type="entry name" value="Immunoglobulins"/>
    <property type="match status" value="1"/>
</dbReference>
<dbReference type="InterPro" id="IPR036116">
    <property type="entry name" value="FN3_sf"/>
</dbReference>
<dbReference type="SUPFAM" id="SSF49265">
    <property type="entry name" value="Fibronectin type III"/>
    <property type="match status" value="1"/>
</dbReference>
<reference evidence="2" key="1">
    <citation type="journal article" date="2014" name="Front. Microbiol.">
        <title>High frequency of phylogenetically diverse reductive dehalogenase-homologous genes in deep subseafloor sedimentary metagenomes.</title>
        <authorList>
            <person name="Kawai M."/>
            <person name="Futagami T."/>
            <person name="Toyoda A."/>
            <person name="Takaki Y."/>
            <person name="Nishi S."/>
            <person name="Hori S."/>
            <person name="Arai W."/>
            <person name="Tsubouchi T."/>
            <person name="Morono Y."/>
            <person name="Uchiyama I."/>
            <person name="Ito T."/>
            <person name="Fujiyama A."/>
            <person name="Inagaki F."/>
            <person name="Takami H."/>
        </authorList>
    </citation>
    <scope>NUCLEOTIDE SEQUENCE</scope>
    <source>
        <strain evidence="2">Expedition CK06-06</strain>
    </source>
</reference>
<dbReference type="InterPro" id="IPR013783">
    <property type="entry name" value="Ig-like_fold"/>
</dbReference>
<evidence type="ECO:0000313" key="2">
    <source>
        <dbReference type="EMBL" id="GAH62638.1"/>
    </source>
</evidence>
<comment type="caution">
    <text evidence="2">The sequence shown here is derived from an EMBL/GenBank/DDBJ whole genome shotgun (WGS) entry which is preliminary data.</text>
</comment>